<dbReference type="PANTHER" id="PTHR11941:SF54">
    <property type="entry name" value="ENOYL-COA HYDRATASE, MITOCHONDRIAL"/>
    <property type="match status" value="1"/>
</dbReference>
<keyword evidence="3" id="KW-0732">Signal</keyword>
<comment type="pathway">
    <text evidence="1">Mycotoxin biosynthesis.</text>
</comment>
<evidence type="ECO:0000256" key="3">
    <source>
        <dbReference type="SAM" id="SignalP"/>
    </source>
</evidence>
<protein>
    <recommendedName>
        <fullName evidence="6">Enoyl-CoA hydratase</fullName>
    </recommendedName>
</protein>
<dbReference type="SUPFAM" id="SSF52096">
    <property type="entry name" value="ClpP/crotonase"/>
    <property type="match status" value="1"/>
</dbReference>
<accession>A0A9W4XTY1</accession>
<evidence type="ECO:0008006" key="6">
    <source>
        <dbReference type="Google" id="ProtNLM"/>
    </source>
</evidence>
<dbReference type="GO" id="GO:0006635">
    <property type="term" value="P:fatty acid beta-oxidation"/>
    <property type="evidence" value="ECO:0007669"/>
    <property type="project" value="TreeGrafter"/>
</dbReference>
<dbReference type="InterPro" id="IPR029045">
    <property type="entry name" value="ClpP/crotonase-like_dom_sf"/>
</dbReference>
<evidence type="ECO:0000256" key="1">
    <source>
        <dbReference type="ARBA" id="ARBA00004685"/>
    </source>
</evidence>
<dbReference type="AlphaFoldDB" id="A0A9W4XTY1"/>
<gene>
    <name evidence="4" type="ORF">PDIGIT_LOCUS13730</name>
</gene>
<dbReference type="Gene3D" id="3.90.226.10">
    <property type="entry name" value="2-enoyl-CoA Hydratase, Chain A, domain 1"/>
    <property type="match status" value="1"/>
</dbReference>
<reference evidence="4" key="1">
    <citation type="submission" date="2023-01" db="EMBL/GenBank/DDBJ databases">
        <authorList>
            <person name="Van Ghelder C."/>
            <person name="Rancurel C."/>
        </authorList>
    </citation>
    <scope>NUCLEOTIDE SEQUENCE</scope>
    <source>
        <strain evidence="4">CNCM I-4278</strain>
    </source>
</reference>
<dbReference type="Pfam" id="PF00378">
    <property type="entry name" value="ECH_1"/>
    <property type="match status" value="1"/>
</dbReference>
<evidence type="ECO:0000256" key="2">
    <source>
        <dbReference type="ARBA" id="ARBA00023026"/>
    </source>
</evidence>
<feature type="chain" id="PRO_5040819253" description="Enoyl-CoA hydratase" evidence="3">
    <location>
        <begin position="20"/>
        <end position="312"/>
    </location>
</feature>
<evidence type="ECO:0000313" key="5">
    <source>
        <dbReference type="Proteomes" id="UP001152607"/>
    </source>
</evidence>
<dbReference type="Proteomes" id="UP001152607">
    <property type="component" value="Unassembled WGS sequence"/>
</dbReference>
<organism evidence="4 5">
    <name type="scientific">Periconia digitata</name>
    <dbReference type="NCBI Taxonomy" id="1303443"/>
    <lineage>
        <taxon>Eukaryota</taxon>
        <taxon>Fungi</taxon>
        <taxon>Dikarya</taxon>
        <taxon>Ascomycota</taxon>
        <taxon>Pezizomycotina</taxon>
        <taxon>Dothideomycetes</taxon>
        <taxon>Pleosporomycetidae</taxon>
        <taxon>Pleosporales</taxon>
        <taxon>Massarineae</taxon>
        <taxon>Periconiaceae</taxon>
        <taxon>Periconia</taxon>
    </lineage>
</organism>
<evidence type="ECO:0000313" key="4">
    <source>
        <dbReference type="EMBL" id="CAI6340550.1"/>
    </source>
</evidence>
<sequence>MFGLWIFAAIAAFFHCVQAQASNGTSFGTIGIKTFGPNNSVLRTSIDNGPINLADQGFIEDFIELLESLNSTVDSNGDPPVKVVIVASALETYFIDTFDIRLFLPPGPINNNVNGTAVLFRFWHLQSLLSTLPQLFIAEIDGVAYAAGNELIFNMDLRYAGPGAIFGAPEAVCGVLHVGGIEQLTSVIGPAYANEYMISALPIEGPRAAEIGWVNKYYESSEELSKEVDALASRIALFPYTAITANKKAIRRLGPTQEQIDAGKTEFFALVQNEFVQTCVLNWLELAGGNESYVSDSEFQRTLLDKLPNVWT</sequence>
<dbReference type="OrthoDB" id="410701at2759"/>
<dbReference type="GO" id="GO:0003824">
    <property type="term" value="F:catalytic activity"/>
    <property type="evidence" value="ECO:0007669"/>
    <property type="project" value="UniProtKB-ARBA"/>
</dbReference>
<keyword evidence="2" id="KW-0843">Virulence</keyword>
<dbReference type="PANTHER" id="PTHR11941">
    <property type="entry name" value="ENOYL-COA HYDRATASE-RELATED"/>
    <property type="match status" value="1"/>
</dbReference>
<name>A0A9W4XTY1_9PLEO</name>
<dbReference type="CDD" id="cd06558">
    <property type="entry name" value="crotonase-like"/>
    <property type="match status" value="1"/>
</dbReference>
<comment type="caution">
    <text evidence="4">The sequence shown here is derived from an EMBL/GenBank/DDBJ whole genome shotgun (WGS) entry which is preliminary data.</text>
</comment>
<keyword evidence="5" id="KW-1185">Reference proteome</keyword>
<dbReference type="EMBL" id="CAOQHR010000010">
    <property type="protein sequence ID" value="CAI6340550.1"/>
    <property type="molecule type" value="Genomic_DNA"/>
</dbReference>
<dbReference type="InterPro" id="IPR001753">
    <property type="entry name" value="Enoyl-CoA_hydra/iso"/>
</dbReference>
<feature type="signal peptide" evidence="3">
    <location>
        <begin position="1"/>
        <end position="19"/>
    </location>
</feature>
<proteinExistence type="predicted"/>